<dbReference type="SMART" id="SM00331">
    <property type="entry name" value="PP2C_SIG"/>
    <property type="match status" value="1"/>
</dbReference>
<protein>
    <submittedName>
        <fullName evidence="2">Phosphoserine phosphatase rsbX</fullName>
    </submittedName>
</protein>
<gene>
    <name evidence="2" type="ORF">ACPOL_5214</name>
</gene>
<dbReference type="SUPFAM" id="SSF81606">
    <property type="entry name" value="PP2C-like"/>
    <property type="match status" value="1"/>
</dbReference>
<sequence length="336" mass="35623">MNHLTRKIPISETDLSQTGNARRQALSLAAIMEFDDLRQGQLAIIVTEAARNVAAHGGGGEILLSPWRQGNISGIDMHALDKGRGIRDIASALEDGFSTAGTPGNGLGAMSRLAGCFHIYSTPMHGTAVFARVLRTAHDMESELPAYGVSAIVLPYPGETVCGDAWSVDRAPGRSVYIVADGLGHGAAAAEAAQEAIRVFHLTASDSPTQILSEIHGALGKTRGAAVSVAEVLHDERVVNYAGAGNIVAAVASVRKTKNLVSMNGTVGHSVAKIQQFAYSWEEESALIMHSDGLATRWNVEQYPGLASRHPALTAGVLFRDFCRHRDDATILVSRI</sequence>
<dbReference type="InterPro" id="IPR001932">
    <property type="entry name" value="PPM-type_phosphatase-like_dom"/>
</dbReference>
<dbReference type="InterPro" id="IPR036890">
    <property type="entry name" value="HATPase_C_sf"/>
</dbReference>
<proteinExistence type="predicted"/>
<dbReference type="InterPro" id="IPR039248">
    <property type="entry name" value="Ptase_RsbX"/>
</dbReference>
<evidence type="ECO:0000313" key="2">
    <source>
        <dbReference type="EMBL" id="AXC14468.1"/>
    </source>
</evidence>
<dbReference type="OrthoDB" id="9797578at2"/>
<dbReference type="CDD" id="cd16934">
    <property type="entry name" value="HATPase_RsbT-like"/>
    <property type="match status" value="1"/>
</dbReference>
<name>A0A2Z5G5U8_9BACT</name>
<dbReference type="EMBL" id="CP030840">
    <property type="protein sequence ID" value="AXC14468.1"/>
    <property type="molecule type" value="Genomic_DNA"/>
</dbReference>
<feature type="domain" description="PPM-type phosphatase" evidence="1">
    <location>
        <begin position="144"/>
        <end position="336"/>
    </location>
</feature>
<dbReference type="PANTHER" id="PTHR35801:SF1">
    <property type="entry name" value="PHOSPHOSERINE PHOSPHATASE RSBX"/>
    <property type="match status" value="1"/>
</dbReference>
<keyword evidence="3" id="KW-1185">Reference proteome</keyword>
<dbReference type="RefSeq" id="WP_114209236.1">
    <property type="nucleotide sequence ID" value="NZ_CP030840.1"/>
</dbReference>
<dbReference type="Pfam" id="PF07228">
    <property type="entry name" value="SpoIIE"/>
    <property type="match status" value="1"/>
</dbReference>
<evidence type="ECO:0000259" key="1">
    <source>
        <dbReference type="SMART" id="SM00331"/>
    </source>
</evidence>
<dbReference type="PANTHER" id="PTHR35801">
    <property type="entry name" value="PHOSPHOSERINE PHOSPHATASE RSBX"/>
    <property type="match status" value="1"/>
</dbReference>
<dbReference type="AlphaFoldDB" id="A0A2Z5G5U8"/>
<dbReference type="Gene3D" id="3.30.565.10">
    <property type="entry name" value="Histidine kinase-like ATPase, C-terminal domain"/>
    <property type="match status" value="1"/>
</dbReference>
<accession>A0A2Z5G5U8</accession>
<dbReference type="InterPro" id="IPR036457">
    <property type="entry name" value="PPM-type-like_dom_sf"/>
</dbReference>
<dbReference type="KEGG" id="abas:ACPOL_5214"/>
<evidence type="ECO:0000313" key="3">
    <source>
        <dbReference type="Proteomes" id="UP000253606"/>
    </source>
</evidence>
<dbReference type="SUPFAM" id="SSF55874">
    <property type="entry name" value="ATPase domain of HSP90 chaperone/DNA topoisomerase II/histidine kinase"/>
    <property type="match status" value="1"/>
</dbReference>
<reference evidence="2 3" key="1">
    <citation type="journal article" date="2018" name="Front. Microbiol.">
        <title>Hydrolytic Capabilities as a Key to Environmental Success: Chitinolytic and Cellulolytic Acidobacteria From Acidic Sub-arctic Soils and Boreal Peatlands.</title>
        <authorList>
            <person name="Belova S.E."/>
            <person name="Ravin N.V."/>
            <person name="Pankratov T.A."/>
            <person name="Rakitin A.L."/>
            <person name="Ivanova A.A."/>
            <person name="Beletsky A.V."/>
            <person name="Mardanov A.V."/>
            <person name="Sinninghe Damste J.S."/>
            <person name="Dedysh S.N."/>
        </authorList>
    </citation>
    <scope>NUCLEOTIDE SEQUENCE [LARGE SCALE GENOMIC DNA]</scope>
    <source>
        <strain evidence="2 3">SBC82</strain>
    </source>
</reference>
<organism evidence="2 3">
    <name type="scientific">Acidisarcina polymorpha</name>
    <dbReference type="NCBI Taxonomy" id="2211140"/>
    <lineage>
        <taxon>Bacteria</taxon>
        <taxon>Pseudomonadati</taxon>
        <taxon>Acidobacteriota</taxon>
        <taxon>Terriglobia</taxon>
        <taxon>Terriglobales</taxon>
        <taxon>Acidobacteriaceae</taxon>
        <taxon>Acidisarcina</taxon>
    </lineage>
</organism>
<dbReference type="Proteomes" id="UP000253606">
    <property type="component" value="Chromosome"/>
</dbReference>
<dbReference type="Gene3D" id="3.60.40.10">
    <property type="entry name" value="PPM-type phosphatase domain"/>
    <property type="match status" value="1"/>
</dbReference>